<dbReference type="EMBL" id="JBHLUN010000002">
    <property type="protein sequence ID" value="MFC0407170.1"/>
    <property type="molecule type" value="Genomic_DNA"/>
</dbReference>
<dbReference type="InterPro" id="IPR039261">
    <property type="entry name" value="FNR_nucleotide-bd"/>
</dbReference>
<keyword evidence="4" id="KW-0285">Flavoprotein</keyword>
<reference evidence="14 15" key="1">
    <citation type="submission" date="2024-09" db="EMBL/GenBank/DDBJ databases">
        <authorList>
            <person name="Sun Q."/>
            <person name="Mori K."/>
        </authorList>
    </citation>
    <scope>NUCLEOTIDE SEQUENCE [LARGE SCALE GENOMIC DNA]</scope>
    <source>
        <strain evidence="14 15">TBRC 5777</strain>
    </source>
</reference>
<dbReference type="SUPFAM" id="SSF63380">
    <property type="entry name" value="Riboflavin synthase domain-like"/>
    <property type="match status" value="1"/>
</dbReference>
<accession>A0ABV6JP99</accession>
<dbReference type="GO" id="GO:0004783">
    <property type="term" value="F:sulfite reductase (NADPH) activity"/>
    <property type="evidence" value="ECO:0007669"/>
    <property type="project" value="UniProtKB-EC"/>
</dbReference>
<organism evidence="14 15">
    <name type="scientific">Roseomonas elaeocarpi</name>
    <dbReference type="NCBI Taxonomy" id="907779"/>
    <lineage>
        <taxon>Bacteria</taxon>
        <taxon>Pseudomonadati</taxon>
        <taxon>Pseudomonadota</taxon>
        <taxon>Alphaproteobacteria</taxon>
        <taxon>Acetobacterales</taxon>
        <taxon>Roseomonadaceae</taxon>
        <taxon>Roseomonas</taxon>
    </lineage>
</organism>
<dbReference type="Pfam" id="PF04060">
    <property type="entry name" value="FeS"/>
    <property type="match status" value="1"/>
</dbReference>
<dbReference type="InterPro" id="IPR001709">
    <property type="entry name" value="Flavoprot_Pyr_Nucl_cyt_Rdtase"/>
</dbReference>
<keyword evidence="5" id="KW-0288">FMN</keyword>
<dbReference type="Gene3D" id="1.10.15.40">
    <property type="entry name" value="Electron transport complex subunit B, putative Fe-S cluster"/>
    <property type="match status" value="1"/>
</dbReference>
<keyword evidence="3" id="KW-0004">4Fe-4S</keyword>
<comment type="cofactor">
    <cofactor evidence="1">
        <name>FMN</name>
        <dbReference type="ChEBI" id="CHEBI:58210"/>
    </cofactor>
</comment>
<evidence type="ECO:0000256" key="3">
    <source>
        <dbReference type="ARBA" id="ARBA00022485"/>
    </source>
</evidence>
<dbReference type="PANTHER" id="PTHR19384:SF128">
    <property type="entry name" value="NADPH OXIDOREDUCTASE A"/>
    <property type="match status" value="1"/>
</dbReference>
<evidence type="ECO:0000259" key="13">
    <source>
        <dbReference type="PROSITE" id="PS51656"/>
    </source>
</evidence>
<keyword evidence="10" id="KW-0411">Iron-sulfur</keyword>
<feature type="domain" description="FAD-binding FR-type" evidence="12">
    <location>
        <begin position="152"/>
        <end position="357"/>
    </location>
</feature>
<evidence type="ECO:0000256" key="7">
    <source>
        <dbReference type="ARBA" id="ARBA00022827"/>
    </source>
</evidence>
<dbReference type="Pfam" id="PF00667">
    <property type="entry name" value="FAD_binding_1"/>
    <property type="match status" value="2"/>
</dbReference>
<keyword evidence="7" id="KW-0274">FAD</keyword>
<evidence type="ECO:0000313" key="14">
    <source>
        <dbReference type="EMBL" id="MFC0407170.1"/>
    </source>
</evidence>
<dbReference type="Gene3D" id="1.20.990.10">
    <property type="entry name" value="NADPH-cytochrome p450 Reductase, Chain A, domain 3"/>
    <property type="match status" value="1"/>
</dbReference>
<dbReference type="Gene3D" id="2.40.30.10">
    <property type="entry name" value="Translation factors"/>
    <property type="match status" value="1"/>
</dbReference>
<evidence type="ECO:0000256" key="5">
    <source>
        <dbReference type="ARBA" id="ARBA00022643"/>
    </source>
</evidence>
<dbReference type="InterPro" id="IPR023173">
    <property type="entry name" value="NADPH_Cyt_P450_Rdtase_alpha"/>
</dbReference>
<keyword evidence="11" id="KW-0198">Cysteine biosynthesis</keyword>
<dbReference type="NCBIfam" id="NF004859">
    <property type="entry name" value="PRK06214.1"/>
    <property type="match status" value="1"/>
</dbReference>
<dbReference type="InterPro" id="IPR001433">
    <property type="entry name" value="OxRdtase_FAD/NAD-bd"/>
</dbReference>
<evidence type="ECO:0000256" key="6">
    <source>
        <dbReference type="ARBA" id="ARBA00022723"/>
    </source>
</evidence>
<dbReference type="PROSITE" id="PS51384">
    <property type="entry name" value="FAD_FR"/>
    <property type="match status" value="1"/>
</dbReference>
<evidence type="ECO:0000313" key="15">
    <source>
        <dbReference type="Proteomes" id="UP001589865"/>
    </source>
</evidence>
<comment type="caution">
    <text evidence="14">The sequence shown here is derived from an EMBL/GenBank/DDBJ whole genome shotgun (WGS) entry which is preliminary data.</text>
</comment>
<evidence type="ECO:0000256" key="4">
    <source>
        <dbReference type="ARBA" id="ARBA00022630"/>
    </source>
</evidence>
<feature type="domain" description="4Fe-4S" evidence="13">
    <location>
        <begin position="76"/>
        <end position="136"/>
    </location>
</feature>
<evidence type="ECO:0000256" key="1">
    <source>
        <dbReference type="ARBA" id="ARBA00001917"/>
    </source>
</evidence>
<keyword evidence="6" id="KW-0479">Metal-binding</keyword>
<dbReference type="EC" id="1.8.1.2" evidence="14"/>
<dbReference type="SUPFAM" id="SSF52343">
    <property type="entry name" value="Ferredoxin reductase-like, C-terminal NADP-linked domain"/>
    <property type="match status" value="1"/>
</dbReference>
<dbReference type="PANTHER" id="PTHR19384">
    <property type="entry name" value="NITRIC OXIDE SYNTHASE-RELATED"/>
    <property type="match status" value="1"/>
</dbReference>
<proteinExistence type="predicted"/>
<keyword evidence="8 14" id="KW-0560">Oxidoreductase</keyword>
<keyword evidence="9" id="KW-0408">Iron</keyword>
<sequence>MNALTPVAPATPTVPVIPENAPFTPAQRAWLNGFLAGLYGAAAAAPAPAAASPAAPVEDFPWHDPAIELEERLALAEGRPMRRRLMAAMAQLDCGQCGYLCQTYAEALAEGRETSASLCVPGGKQTMKTLKALLAEAPAAAPAPVPAGPSGPKGEKVRFASAARLTGEASAKDVRHVVLDLAGSGLRYEPGDSVGVLAPNDPALVEAVVARLGATPEQAARLAEALDIARPLDRTLDLLAGAARDPAEAAALRRLADAEDGAEPADADLLDLLDAFPSARPPVADLLASLPALKPRLYSIASSPLACPTSVELCVSVVRATRRGRVRDGIASCHLGHRACAEVPLLAHVQSSHFRLPADPATPVIMVGPGTGIAPFRAFLQHRHAMGAKGPSWLFFGDQHEATDFLFRAEVEAWQQTGTLSRLSLAWSRDQARKVYVQDRMRENAADLWRWLQDGAHFYVCGDALRMAKDVDAALRGIARDEGRLDEAQARDWIVALARQGRYQRDVY</sequence>
<evidence type="ECO:0000256" key="9">
    <source>
        <dbReference type="ARBA" id="ARBA00023004"/>
    </source>
</evidence>
<protein>
    <submittedName>
        <fullName evidence="14">Sulfite reductase subunit alpha</fullName>
        <ecNumber evidence="14">1.8.1.2</ecNumber>
    </submittedName>
</protein>
<name>A0ABV6JP99_9PROT</name>
<evidence type="ECO:0000256" key="10">
    <source>
        <dbReference type="ARBA" id="ARBA00023014"/>
    </source>
</evidence>
<dbReference type="InterPro" id="IPR017927">
    <property type="entry name" value="FAD-bd_FR_type"/>
</dbReference>
<comment type="cofactor">
    <cofactor evidence="2">
        <name>FAD</name>
        <dbReference type="ChEBI" id="CHEBI:57692"/>
    </cofactor>
</comment>
<keyword evidence="15" id="KW-1185">Reference proteome</keyword>
<dbReference type="PROSITE" id="PS51656">
    <property type="entry name" value="4FE4S"/>
    <property type="match status" value="1"/>
</dbReference>
<dbReference type="InterPro" id="IPR003097">
    <property type="entry name" value="CysJ-like_FAD-binding"/>
</dbReference>
<dbReference type="InterPro" id="IPR007202">
    <property type="entry name" value="4Fe-4S_dom"/>
</dbReference>
<dbReference type="PRINTS" id="PR00371">
    <property type="entry name" value="FPNCR"/>
</dbReference>
<dbReference type="InterPro" id="IPR017938">
    <property type="entry name" value="Riboflavin_synthase-like_b-brl"/>
</dbReference>
<dbReference type="RefSeq" id="WP_377042863.1">
    <property type="nucleotide sequence ID" value="NZ_JBHLUN010000002.1"/>
</dbReference>
<dbReference type="Gene3D" id="3.40.50.80">
    <property type="entry name" value="Nucleotide-binding domain of ferredoxin-NADP reductase (FNR) module"/>
    <property type="match status" value="1"/>
</dbReference>
<dbReference type="Pfam" id="PF00175">
    <property type="entry name" value="NAD_binding_1"/>
    <property type="match status" value="1"/>
</dbReference>
<dbReference type="Proteomes" id="UP001589865">
    <property type="component" value="Unassembled WGS sequence"/>
</dbReference>
<evidence type="ECO:0000256" key="2">
    <source>
        <dbReference type="ARBA" id="ARBA00001974"/>
    </source>
</evidence>
<evidence type="ECO:0000259" key="12">
    <source>
        <dbReference type="PROSITE" id="PS51384"/>
    </source>
</evidence>
<keyword evidence="11" id="KW-0028">Amino-acid biosynthesis</keyword>
<gene>
    <name evidence="14" type="ORF">ACFFGY_02850</name>
</gene>
<evidence type="ECO:0000256" key="8">
    <source>
        <dbReference type="ARBA" id="ARBA00023002"/>
    </source>
</evidence>
<evidence type="ECO:0000256" key="11">
    <source>
        <dbReference type="ARBA" id="ARBA00023192"/>
    </source>
</evidence>